<keyword evidence="3" id="KW-1185">Reference proteome</keyword>
<sequence length="366" mass="40867">MDEPTVHQLVSEPGSTEPSSKKFPGQTSSTFNHQRREEVLRATTIRSDKVDGSPIEVPPAKKLTVALPFEIHEPPDAEISVTGLTGVYNAAIIRLDATIHKEPMAALADRSSTHNFIKIDIVKCLGLQAKPISPFKAKVRTGKILVCDRFYKADPIDIQGVQFDVDLYELLDCGTEVVLGVQWFRQLRYAWIYWDKSIVSFMNEEVEVKLEGSPMKRVMDFGRAHREQDGWNHQGNSVKTTPPATMAAKEDLNREAVADEKLAPAPPPATIAEEDAAFSCRKPEVPASLSFASHGLVDAAPHIKDVTVIRLEGGRRFPRRKNEETEVGGVKGFVHVPEPNWKRRKRTITIFVVDNKCESFFFIDPG</sequence>
<dbReference type="Gene3D" id="2.40.70.10">
    <property type="entry name" value="Acid Proteases"/>
    <property type="match status" value="1"/>
</dbReference>
<dbReference type="AlphaFoldDB" id="A0AAV2E631"/>
<feature type="region of interest" description="Disordered" evidence="1">
    <location>
        <begin position="1"/>
        <end position="38"/>
    </location>
</feature>
<evidence type="ECO:0008006" key="4">
    <source>
        <dbReference type="Google" id="ProtNLM"/>
    </source>
</evidence>
<dbReference type="EMBL" id="OZ034817">
    <property type="protein sequence ID" value="CAL1381208.1"/>
    <property type="molecule type" value="Genomic_DNA"/>
</dbReference>
<evidence type="ECO:0000313" key="3">
    <source>
        <dbReference type="Proteomes" id="UP001497516"/>
    </source>
</evidence>
<name>A0AAV2E631_9ROSI</name>
<gene>
    <name evidence="2" type="ORF">LTRI10_LOCUS22604</name>
</gene>
<dbReference type="InterPro" id="IPR021109">
    <property type="entry name" value="Peptidase_aspartic_dom_sf"/>
</dbReference>
<evidence type="ECO:0000313" key="2">
    <source>
        <dbReference type="EMBL" id="CAL1381208.1"/>
    </source>
</evidence>
<protein>
    <recommendedName>
        <fullName evidence="4">Reverse transcriptase domain-containing protein</fullName>
    </recommendedName>
</protein>
<dbReference type="Pfam" id="PF08284">
    <property type="entry name" value="RVP_2"/>
    <property type="match status" value="1"/>
</dbReference>
<organism evidence="2 3">
    <name type="scientific">Linum trigynum</name>
    <dbReference type="NCBI Taxonomy" id="586398"/>
    <lineage>
        <taxon>Eukaryota</taxon>
        <taxon>Viridiplantae</taxon>
        <taxon>Streptophyta</taxon>
        <taxon>Embryophyta</taxon>
        <taxon>Tracheophyta</taxon>
        <taxon>Spermatophyta</taxon>
        <taxon>Magnoliopsida</taxon>
        <taxon>eudicotyledons</taxon>
        <taxon>Gunneridae</taxon>
        <taxon>Pentapetalae</taxon>
        <taxon>rosids</taxon>
        <taxon>fabids</taxon>
        <taxon>Malpighiales</taxon>
        <taxon>Linaceae</taxon>
        <taxon>Linum</taxon>
    </lineage>
</organism>
<accession>A0AAV2E631</accession>
<proteinExistence type="predicted"/>
<reference evidence="2 3" key="1">
    <citation type="submission" date="2024-04" db="EMBL/GenBank/DDBJ databases">
        <authorList>
            <person name="Fracassetti M."/>
        </authorList>
    </citation>
    <scope>NUCLEOTIDE SEQUENCE [LARGE SCALE GENOMIC DNA]</scope>
</reference>
<dbReference type="CDD" id="cd00303">
    <property type="entry name" value="retropepsin_like"/>
    <property type="match status" value="1"/>
</dbReference>
<evidence type="ECO:0000256" key="1">
    <source>
        <dbReference type="SAM" id="MobiDB-lite"/>
    </source>
</evidence>
<dbReference type="Proteomes" id="UP001497516">
    <property type="component" value="Chromosome 4"/>
</dbReference>